<proteinExistence type="predicted"/>
<gene>
    <name evidence="1" type="ORF">S03H2_05265</name>
</gene>
<dbReference type="AlphaFoldDB" id="X1EXF5"/>
<comment type="caution">
    <text evidence="1">The sequence shown here is derived from an EMBL/GenBank/DDBJ whole genome shotgun (WGS) entry which is preliminary data.</text>
</comment>
<sequence>MSKQIIAWDLSNLYKGIDDPKIVEDMKNIEKRLLLNFKI</sequence>
<reference evidence="1" key="1">
    <citation type="journal article" date="2014" name="Front. Microbiol.">
        <title>High frequency of phylogenetically diverse reductive dehalogenase-homologous genes in deep subseafloor sedimentary metagenomes.</title>
        <authorList>
            <person name="Kawai M."/>
            <person name="Futagami T."/>
            <person name="Toyoda A."/>
            <person name="Takaki Y."/>
            <person name="Nishi S."/>
            <person name="Hori S."/>
            <person name="Arai W."/>
            <person name="Tsubouchi T."/>
            <person name="Morono Y."/>
            <person name="Uchiyama I."/>
            <person name="Ito T."/>
            <person name="Fujiyama A."/>
            <person name="Inagaki F."/>
            <person name="Takami H."/>
        </authorList>
    </citation>
    <scope>NUCLEOTIDE SEQUENCE</scope>
    <source>
        <strain evidence="1">Expedition CK06-06</strain>
    </source>
</reference>
<accession>X1EXF5</accession>
<protein>
    <submittedName>
        <fullName evidence="1">Uncharacterized protein</fullName>
    </submittedName>
</protein>
<evidence type="ECO:0000313" key="1">
    <source>
        <dbReference type="EMBL" id="GAH24955.1"/>
    </source>
</evidence>
<name>X1EXF5_9ZZZZ</name>
<organism evidence="1">
    <name type="scientific">marine sediment metagenome</name>
    <dbReference type="NCBI Taxonomy" id="412755"/>
    <lineage>
        <taxon>unclassified sequences</taxon>
        <taxon>metagenomes</taxon>
        <taxon>ecological metagenomes</taxon>
    </lineage>
</organism>
<dbReference type="EMBL" id="BARU01002179">
    <property type="protein sequence ID" value="GAH24955.1"/>
    <property type="molecule type" value="Genomic_DNA"/>
</dbReference>